<keyword evidence="6" id="KW-1015">Disulfide bond</keyword>
<dbReference type="GO" id="GO:0008234">
    <property type="term" value="F:cysteine-type peptidase activity"/>
    <property type="evidence" value="ECO:0007669"/>
    <property type="project" value="UniProtKB-KW"/>
</dbReference>
<evidence type="ECO:0000256" key="1">
    <source>
        <dbReference type="ARBA" id="ARBA00008455"/>
    </source>
</evidence>
<dbReference type="SMART" id="SM00645">
    <property type="entry name" value="Pept_C1"/>
    <property type="match status" value="1"/>
</dbReference>
<gene>
    <name evidence="9" type="ORF">KC01_LOCUS15037</name>
</gene>
<dbReference type="InterPro" id="IPR038765">
    <property type="entry name" value="Papain-like_cys_pep_sf"/>
</dbReference>
<dbReference type="SMART" id="SM00848">
    <property type="entry name" value="Inhibitor_I29"/>
    <property type="match status" value="1"/>
</dbReference>
<sequence length="340" mass="38073">MVLYHPVEGPIKAATRVHSATRHESGCFSTFSWLPWEQWMIKHAKVYEQKVELKFRRALWEWNLERIWKHNKEAALGKHNFTLGLNHLADMTADEVNYALNRLRPEKPDPVRNVTWKNVSDWNIPQSVDWRQHGLVSSVQNQGLCGSCWAFSALGALEGQMSRHTGLLVQLSPQNLVDCSVTDGNHGCKGGYVSKAYTYIIRNQGVDSEHSYPYEHQNGICRYSVQGKAAHCSDFRMLPSGDERMLASVVANVGPVAVAVNAGLLSFHLYKGGIYSDPKCNPNSINHAVLIVGYGTDKGQDYWLVKNSWGSSWGESGYIRIARNAKNTCGIASLPLYPTI</sequence>
<keyword evidence="5" id="KW-0865">Zymogen</keyword>
<dbReference type="EMBL" id="OZ035838">
    <property type="protein sequence ID" value="CAL1584751.1"/>
    <property type="molecule type" value="Genomic_DNA"/>
</dbReference>
<dbReference type="GO" id="GO:0006508">
    <property type="term" value="P:proteolysis"/>
    <property type="evidence" value="ECO:0007669"/>
    <property type="project" value="UniProtKB-KW"/>
</dbReference>
<dbReference type="Gene3D" id="3.90.70.10">
    <property type="entry name" value="Cysteine proteinases"/>
    <property type="match status" value="1"/>
</dbReference>
<evidence type="ECO:0000259" key="7">
    <source>
        <dbReference type="SMART" id="SM00645"/>
    </source>
</evidence>
<evidence type="ECO:0000313" key="9">
    <source>
        <dbReference type="EMBL" id="CAL1584751.1"/>
    </source>
</evidence>
<dbReference type="InterPro" id="IPR000668">
    <property type="entry name" value="Peptidase_C1A_C"/>
</dbReference>
<dbReference type="InterPro" id="IPR025660">
    <property type="entry name" value="Pept_his_AS"/>
</dbReference>
<accession>A0AAV2K6S5</accession>
<dbReference type="PROSITE" id="PS00139">
    <property type="entry name" value="THIOL_PROTEASE_CYS"/>
    <property type="match status" value="1"/>
</dbReference>
<keyword evidence="10" id="KW-1185">Reference proteome</keyword>
<dbReference type="InterPro" id="IPR013128">
    <property type="entry name" value="Peptidase_C1A"/>
</dbReference>
<reference evidence="9 10" key="1">
    <citation type="submission" date="2024-04" db="EMBL/GenBank/DDBJ databases">
        <authorList>
            <person name="Waldvogel A.-M."/>
            <person name="Schoenle A."/>
        </authorList>
    </citation>
    <scope>NUCLEOTIDE SEQUENCE [LARGE SCALE GENOMIC DNA]</scope>
</reference>
<dbReference type="InterPro" id="IPR025661">
    <property type="entry name" value="Pept_asp_AS"/>
</dbReference>
<dbReference type="InterPro" id="IPR000169">
    <property type="entry name" value="Pept_cys_AS"/>
</dbReference>
<dbReference type="CDD" id="cd02248">
    <property type="entry name" value="Peptidase_C1A"/>
    <property type="match status" value="1"/>
</dbReference>
<dbReference type="Proteomes" id="UP001497482">
    <property type="component" value="Chromosome 16"/>
</dbReference>
<evidence type="ECO:0000259" key="8">
    <source>
        <dbReference type="SMART" id="SM00848"/>
    </source>
</evidence>
<keyword evidence="2" id="KW-0645">Protease</keyword>
<name>A0AAV2K6S5_KNICA</name>
<dbReference type="PROSITE" id="PS00640">
    <property type="entry name" value="THIOL_PROTEASE_ASN"/>
    <property type="match status" value="1"/>
</dbReference>
<dbReference type="SUPFAM" id="SSF54001">
    <property type="entry name" value="Cysteine proteinases"/>
    <property type="match status" value="1"/>
</dbReference>
<dbReference type="InterPro" id="IPR013201">
    <property type="entry name" value="Prot_inhib_I29"/>
</dbReference>
<evidence type="ECO:0000256" key="3">
    <source>
        <dbReference type="ARBA" id="ARBA00022801"/>
    </source>
</evidence>
<dbReference type="FunFam" id="3.90.70.10:FF:000006">
    <property type="entry name" value="Cathepsin S"/>
    <property type="match status" value="1"/>
</dbReference>
<evidence type="ECO:0000256" key="4">
    <source>
        <dbReference type="ARBA" id="ARBA00022807"/>
    </source>
</evidence>
<evidence type="ECO:0000256" key="5">
    <source>
        <dbReference type="ARBA" id="ARBA00023145"/>
    </source>
</evidence>
<feature type="domain" description="Cathepsin propeptide inhibitor" evidence="8">
    <location>
        <begin position="36"/>
        <end position="96"/>
    </location>
</feature>
<evidence type="ECO:0000313" key="10">
    <source>
        <dbReference type="Proteomes" id="UP001497482"/>
    </source>
</evidence>
<dbReference type="PANTHER" id="PTHR12411">
    <property type="entry name" value="CYSTEINE PROTEASE FAMILY C1-RELATED"/>
    <property type="match status" value="1"/>
</dbReference>
<proteinExistence type="inferred from homology"/>
<dbReference type="Pfam" id="PF08246">
    <property type="entry name" value="Inhibitor_I29"/>
    <property type="match status" value="1"/>
</dbReference>
<protein>
    <submittedName>
        <fullName evidence="9">Uncharacterized protein</fullName>
    </submittedName>
</protein>
<dbReference type="Pfam" id="PF00112">
    <property type="entry name" value="Peptidase_C1"/>
    <property type="match status" value="1"/>
</dbReference>
<dbReference type="AlphaFoldDB" id="A0AAV2K6S5"/>
<organism evidence="9 10">
    <name type="scientific">Knipowitschia caucasica</name>
    <name type="common">Caucasian dwarf goby</name>
    <name type="synonym">Pomatoschistus caucasicus</name>
    <dbReference type="NCBI Taxonomy" id="637954"/>
    <lineage>
        <taxon>Eukaryota</taxon>
        <taxon>Metazoa</taxon>
        <taxon>Chordata</taxon>
        <taxon>Craniata</taxon>
        <taxon>Vertebrata</taxon>
        <taxon>Euteleostomi</taxon>
        <taxon>Actinopterygii</taxon>
        <taxon>Neopterygii</taxon>
        <taxon>Teleostei</taxon>
        <taxon>Neoteleostei</taxon>
        <taxon>Acanthomorphata</taxon>
        <taxon>Gobiaria</taxon>
        <taxon>Gobiiformes</taxon>
        <taxon>Gobioidei</taxon>
        <taxon>Gobiidae</taxon>
        <taxon>Gobiinae</taxon>
        <taxon>Knipowitschia</taxon>
    </lineage>
</organism>
<feature type="domain" description="Peptidase C1A papain C-terminal" evidence="7">
    <location>
        <begin position="124"/>
        <end position="339"/>
    </location>
</feature>
<keyword evidence="4" id="KW-0788">Thiol protease</keyword>
<comment type="similarity">
    <text evidence="1">Belongs to the peptidase C1 family.</text>
</comment>
<keyword evidence="3" id="KW-0378">Hydrolase</keyword>
<dbReference type="PRINTS" id="PR00705">
    <property type="entry name" value="PAPAIN"/>
</dbReference>
<dbReference type="PROSITE" id="PS00639">
    <property type="entry name" value="THIOL_PROTEASE_HIS"/>
    <property type="match status" value="1"/>
</dbReference>
<dbReference type="InterPro" id="IPR039417">
    <property type="entry name" value="Peptidase_C1A_papain-like"/>
</dbReference>
<evidence type="ECO:0000256" key="6">
    <source>
        <dbReference type="ARBA" id="ARBA00023157"/>
    </source>
</evidence>
<evidence type="ECO:0000256" key="2">
    <source>
        <dbReference type="ARBA" id="ARBA00022670"/>
    </source>
</evidence>